<accession>A0A0B7AAR8</accession>
<name>A0A0B7AAR8_9EUPU</name>
<dbReference type="AlphaFoldDB" id="A0A0B7AAR8"/>
<evidence type="ECO:0000313" key="2">
    <source>
        <dbReference type="EMBL" id="CEK77040.1"/>
    </source>
</evidence>
<feature type="non-terminal residue" evidence="2">
    <location>
        <position position="76"/>
    </location>
</feature>
<proteinExistence type="predicted"/>
<protein>
    <recommendedName>
        <fullName evidence="1">VWFD domain-containing protein</fullName>
    </recommendedName>
</protein>
<gene>
    <name evidence="2" type="primary">ORF102749</name>
</gene>
<evidence type="ECO:0000259" key="1">
    <source>
        <dbReference type="PROSITE" id="PS51233"/>
    </source>
</evidence>
<reference evidence="2" key="1">
    <citation type="submission" date="2014-12" db="EMBL/GenBank/DDBJ databases">
        <title>Insight into the proteome of Arion vulgaris.</title>
        <authorList>
            <person name="Aradska J."/>
            <person name="Bulat T."/>
            <person name="Smidak R."/>
            <person name="Sarate P."/>
            <person name="Gangsoo J."/>
            <person name="Sialana F."/>
            <person name="Bilban M."/>
            <person name="Lubec G."/>
        </authorList>
    </citation>
    <scope>NUCLEOTIDE SEQUENCE</scope>
    <source>
        <tissue evidence="2">Skin</tissue>
    </source>
</reference>
<dbReference type="InterPro" id="IPR001846">
    <property type="entry name" value="VWF_type-D"/>
</dbReference>
<feature type="domain" description="VWFD" evidence="1">
    <location>
        <begin position="1"/>
        <end position="46"/>
    </location>
</feature>
<organism evidence="2">
    <name type="scientific">Arion vulgaris</name>
    <dbReference type="NCBI Taxonomy" id="1028688"/>
    <lineage>
        <taxon>Eukaryota</taxon>
        <taxon>Metazoa</taxon>
        <taxon>Spiralia</taxon>
        <taxon>Lophotrochozoa</taxon>
        <taxon>Mollusca</taxon>
        <taxon>Gastropoda</taxon>
        <taxon>Heterobranchia</taxon>
        <taxon>Euthyneura</taxon>
        <taxon>Panpulmonata</taxon>
        <taxon>Eupulmonata</taxon>
        <taxon>Stylommatophora</taxon>
        <taxon>Helicina</taxon>
        <taxon>Arionoidea</taxon>
        <taxon>Arionidae</taxon>
        <taxon>Arion</taxon>
    </lineage>
</organism>
<sequence length="76" mass="8061">CGTNDGNTNNDFTHRDGQITSPCGQPGNCVPNAFVNSWRVAGRNNLFVMIPAQKPVVATTKYCPCDARSAGNADTC</sequence>
<dbReference type="PROSITE" id="PS51233">
    <property type="entry name" value="VWFD"/>
    <property type="match status" value="1"/>
</dbReference>
<dbReference type="EMBL" id="HACG01030175">
    <property type="protein sequence ID" value="CEK77040.1"/>
    <property type="molecule type" value="Transcribed_RNA"/>
</dbReference>
<feature type="non-terminal residue" evidence="2">
    <location>
        <position position="1"/>
    </location>
</feature>